<dbReference type="Gene3D" id="3.20.20.140">
    <property type="entry name" value="Metal-dependent hydrolases"/>
    <property type="match status" value="1"/>
</dbReference>
<protein>
    <recommendedName>
        <fullName evidence="5">Amidohydrolase-related domain-containing protein</fullName>
    </recommendedName>
</protein>
<sequence length="217" mass="24134">MILHWILPFCFTAVATNRNKPDQKPEPIGYITFEEHWASPALYSYFPTVLSPLPPPVLNTTLTNLQEVEPVRLASMKNNSISLQIVSHVASGPEPMHNPNLTALANSQLFSRIKLYPANFKGFCVLPMALPVEAASQLRTCVREYGFVGALIDAHVVRSSGGNYQFYGGREYDAFWQTVQELDVPVYLHPSFPSLDEVFTPGGLYTQEDSVATAGWD</sequence>
<evidence type="ECO:0000256" key="3">
    <source>
        <dbReference type="RuleBase" id="RU366045"/>
    </source>
</evidence>
<keyword evidence="4" id="KW-0732">Signal</keyword>
<evidence type="ECO:0000256" key="2">
    <source>
        <dbReference type="ARBA" id="ARBA00023239"/>
    </source>
</evidence>
<keyword evidence="2 3" id="KW-0456">Lyase</keyword>
<evidence type="ECO:0000313" key="6">
    <source>
        <dbReference type="EMBL" id="KAK0668068.1"/>
    </source>
</evidence>
<dbReference type="GO" id="GO:0016831">
    <property type="term" value="F:carboxy-lyase activity"/>
    <property type="evidence" value="ECO:0007669"/>
    <property type="project" value="UniProtKB-KW"/>
</dbReference>
<dbReference type="Pfam" id="PF04909">
    <property type="entry name" value="Amidohydro_2"/>
    <property type="match status" value="1"/>
</dbReference>
<gene>
    <name evidence="6" type="ORF">QBC41DRAFT_322652</name>
</gene>
<feature type="chain" id="PRO_5041444138" description="Amidohydrolase-related domain-containing protein" evidence="4">
    <location>
        <begin position="17"/>
        <end position="217"/>
    </location>
</feature>
<dbReference type="GO" id="GO:0019748">
    <property type="term" value="P:secondary metabolic process"/>
    <property type="evidence" value="ECO:0007669"/>
    <property type="project" value="TreeGrafter"/>
</dbReference>
<dbReference type="InterPro" id="IPR032465">
    <property type="entry name" value="ACMSD"/>
</dbReference>
<keyword evidence="7" id="KW-1185">Reference proteome</keyword>
<evidence type="ECO:0000256" key="4">
    <source>
        <dbReference type="SAM" id="SignalP"/>
    </source>
</evidence>
<comment type="caution">
    <text evidence="6">The sequence shown here is derived from an EMBL/GenBank/DDBJ whole genome shotgun (WGS) entry which is preliminary data.</text>
</comment>
<feature type="signal peptide" evidence="4">
    <location>
        <begin position="1"/>
        <end position="16"/>
    </location>
</feature>
<organism evidence="6 7">
    <name type="scientific">Cercophora samala</name>
    <dbReference type="NCBI Taxonomy" id="330535"/>
    <lineage>
        <taxon>Eukaryota</taxon>
        <taxon>Fungi</taxon>
        <taxon>Dikarya</taxon>
        <taxon>Ascomycota</taxon>
        <taxon>Pezizomycotina</taxon>
        <taxon>Sordariomycetes</taxon>
        <taxon>Sordariomycetidae</taxon>
        <taxon>Sordariales</taxon>
        <taxon>Lasiosphaeriaceae</taxon>
        <taxon>Cercophora</taxon>
    </lineage>
</organism>
<name>A0AA40DBL9_9PEZI</name>
<evidence type="ECO:0000313" key="7">
    <source>
        <dbReference type="Proteomes" id="UP001174997"/>
    </source>
</evidence>
<reference evidence="6" key="1">
    <citation type="submission" date="2023-06" db="EMBL/GenBank/DDBJ databases">
        <title>Genome-scale phylogeny and comparative genomics of the fungal order Sordariales.</title>
        <authorList>
            <consortium name="Lawrence Berkeley National Laboratory"/>
            <person name="Hensen N."/>
            <person name="Bonometti L."/>
            <person name="Westerberg I."/>
            <person name="Brannstrom I.O."/>
            <person name="Guillou S."/>
            <person name="Cros-Aarteil S."/>
            <person name="Calhoun S."/>
            <person name="Haridas S."/>
            <person name="Kuo A."/>
            <person name="Mondo S."/>
            <person name="Pangilinan J."/>
            <person name="Riley R."/>
            <person name="Labutti K."/>
            <person name="Andreopoulos B."/>
            <person name="Lipzen A."/>
            <person name="Chen C."/>
            <person name="Yanf M."/>
            <person name="Daum C."/>
            <person name="Ng V."/>
            <person name="Clum A."/>
            <person name="Steindorff A."/>
            <person name="Ohm R."/>
            <person name="Martin F."/>
            <person name="Silar P."/>
            <person name="Natvig D."/>
            <person name="Lalanne C."/>
            <person name="Gautier V."/>
            <person name="Ament-Velasquez S.L."/>
            <person name="Kruys A."/>
            <person name="Hutchinson M.I."/>
            <person name="Powell A.J."/>
            <person name="Barry K."/>
            <person name="Miller A.N."/>
            <person name="Grigoriev I.V."/>
            <person name="Debuchy R."/>
            <person name="Gladieux P."/>
            <person name="Thoren M.H."/>
            <person name="Johannesson H."/>
        </authorList>
    </citation>
    <scope>NUCLEOTIDE SEQUENCE</scope>
    <source>
        <strain evidence="6">CBS 307.81</strain>
    </source>
</reference>
<dbReference type="PANTHER" id="PTHR21240">
    <property type="entry name" value="2-AMINO-3-CARBOXYLMUCONATE-6-SEMIALDEHYDE DECARBOXYLASE"/>
    <property type="match status" value="1"/>
</dbReference>
<comment type="similarity">
    <text evidence="3">Belongs to the metallo-dependent hydrolases superfamily.</text>
</comment>
<accession>A0AA40DBL9</accession>
<dbReference type="InterPro" id="IPR006680">
    <property type="entry name" value="Amidohydro-rel"/>
</dbReference>
<dbReference type="InterPro" id="IPR032466">
    <property type="entry name" value="Metal_Hydrolase"/>
</dbReference>
<proteinExistence type="inferred from homology"/>
<keyword evidence="1 3" id="KW-0210">Decarboxylase</keyword>
<dbReference type="EMBL" id="JAULSY010000062">
    <property type="protein sequence ID" value="KAK0668068.1"/>
    <property type="molecule type" value="Genomic_DNA"/>
</dbReference>
<dbReference type="GO" id="GO:0016787">
    <property type="term" value="F:hydrolase activity"/>
    <property type="evidence" value="ECO:0007669"/>
    <property type="project" value="InterPro"/>
</dbReference>
<dbReference type="PANTHER" id="PTHR21240:SF30">
    <property type="entry name" value="AMIDOHYDROLASE-RELATED DOMAIN-CONTAINING PROTEIN-RELATED"/>
    <property type="match status" value="1"/>
</dbReference>
<feature type="domain" description="Amidohydrolase-related" evidence="5">
    <location>
        <begin position="112"/>
        <end position="200"/>
    </location>
</feature>
<evidence type="ECO:0000256" key="1">
    <source>
        <dbReference type="ARBA" id="ARBA00022793"/>
    </source>
</evidence>
<dbReference type="GO" id="GO:0005829">
    <property type="term" value="C:cytosol"/>
    <property type="evidence" value="ECO:0007669"/>
    <property type="project" value="TreeGrafter"/>
</dbReference>
<evidence type="ECO:0000259" key="5">
    <source>
        <dbReference type="Pfam" id="PF04909"/>
    </source>
</evidence>
<dbReference type="Proteomes" id="UP001174997">
    <property type="component" value="Unassembled WGS sequence"/>
</dbReference>
<dbReference type="SUPFAM" id="SSF51556">
    <property type="entry name" value="Metallo-dependent hydrolases"/>
    <property type="match status" value="1"/>
</dbReference>
<dbReference type="AlphaFoldDB" id="A0AA40DBL9"/>